<evidence type="ECO:0000313" key="5">
    <source>
        <dbReference type="EMBL" id="CCG09574.1"/>
    </source>
</evidence>
<gene>
    <name evidence="5" type="ORF">RSPPHO_02948</name>
</gene>
<dbReference type="eggNOG" id="COG0312">
    <property type="taxonomic scope" value="Bacteria"/>
</dbReference>
<organism evidence="5 6">
    <name type="scientific">Pararhodospirillum photometricum DSM 122</name>
    <dbReference type="NCBI Taxonomy" id="1150469"/>
    <lineage>
        <taxon>Bacteria</taxon>
        <taxon>Pseudomonadati</taxon>
        <taxon>Pseudomonadota</taxon>
        <taxon>Alphaproteobacteria</taxon>
        <taxon>Rhodospirillales</taxon>
        <taxon>Rhodospirillaceae</taxon>
        <taxon>Pararhodospirillum</taxon>
    </lineage>
</organism>
<evidence type="ECO:0000259" key="3">
    <source>
        <dbReference type="Pfam" id="PF19289"/>
    </source>
</evidence>
<dbReference type="InterPro" id="IPR045569">
    <property type="entry name" value="Metalloprtase-TldD/E_C"/>
</dbReference>
<keyword evidence="6" id="KW-1185">Reference proteome</keyword>
<feature type="domain" description="Metalloprotease TldD/E N-terminal" evidence="2">
    <location>
        <begin position="41"/>
        <end position="105"/>
    </location>
</feature>
<dbReference type="PANTHER" id="PTHR43421:SF1">
    <property type="entry name" value="METALLOPROTEASE PMBA"/>
    <property type="match status" value="1"/>
</dbReference>
<dbReference type="GO" id="GO:0008237">
    <property type="term" value="F:metallopeptidase activity"/>
    <property type="evidence" value="ECO:0007669"/>
    <property type="project" value="InterPro"/>
</dbReference>
<dbReference type="InterPro" id="IPR035068">
    <property type="entry name" value="TldD/PmbA_N"/>
</dbReference>
<evidence type="ECO:0000313" key="6">
    <source>
        <dbReference type="Proteomes" id="UP000033220"/>
    </source>
</evidence>
<sequence length="463" mass="48259">MGTIPFLLREPSMTDTDKSAAALGILDDLVRRAMRAGASAADAVVVDGVSVSVAYRMGRPEKLERAEGGDLGLRVLVGTRQALVSTADRSPQGLDALVERAVAMARAVPEDPTLGLADPALVARDLPDIDGCDPDEPSVELLSERARLLEDAARAVPGVTNSEGAEASWGRSTVALVGSNGFAHAYHTSQSSLGVAVVAGSDAHGMESDYASSAAVYGADLRDPVEVGRDAGERAVRRLGATRVPTGRRVIVFDPRVARGLIGHLLSAINGASIVRGTSFLKNKRGEAVFAPGIEVIEDPLRPRGLRSRPCDAEGLPCRRRSLIDDGRLTTWILDLRTARALGLESTGHAGRGPSSAPSPTTSNVWLAPGVLTPDALIGAIDDGLYVTDLVGQGVNGLTGDYSRGAAGLRIEKGQLTTPFNEVTIAGTLQDMFAALVPANDLVFRHGVDAPTVFLGDMMVAGA</sequence>
<dbReference type="Proteomes" id="UP000033220">
    <property type="component" value="Chromosome DSM 122"/>
</dbReference>
<dbReference type="SUPFAM" id="SSF111283">
    <property type="entry name" value="Putative modulator of DNA gyrase, PmbA/TldD"/>
    <property type="match status" value="1"/>
</dbReference>
<dbReference type="Gene3D" id="3.30.2290.10">
    <property type="entry name" value="PmbA/TldD superfamily"/>
    <property type="match status" value="1"/>
</dbReference>
<proteinExistence type="inferred from homology"/>
<name>H6SQ55_PARPM</name>
<feature type="domain" description="Metalloprotease TldD/E central" evidence="4">
    <location>
        <begin position="133"/>
        <end position="239"/>
    </location>
</feature>
<dbReference type="KEGG" id="rpm:RSPPHO_02948"/>
<dbReference type="EMBL" id="HE663493">
    <property type="protein sequence ID" value="CCG09574.1"/>
    <property type="molecule type" value="Genomic_DNA"/>
</dbReference>
<evidence type="ECO:0008006" key="7">
    <source>
        <dbReference type="Google" id="ProtNLM"/>
    </source>
</evidence>
<accession>H6SQ55</accession>
<dbReference type="PANTHER" id="PTHR43421">
    <property type="entry name" value="METALLOPROTEASE PMBA"/>
    <property type="match status" value="1"/>
</dbReference>
<protein>
    <recommendedName>
        <fullName evidence="7">Peptidase U62, modulator of DNA gyrase</fullName>
    </recommendedName>
</protein>
<dbReference type="Pfam" id="PF19289">
    <property type="entry name" value="PmbA_TldD_3rd"/>
    <property type="match status" value="1"/>
</dbReference>
<dbReference type="GO" id="GO:0005829">
    <property type="term" value="C:cytosol"/>
    <property type="evidence" value="ECO:0007669"/>
    <property type="project" value="TreeGrafter"/>
</dbReference>
<dbReference type="Pfam" id="PF01523">
    <property type="entry name" value="PmbA_TldD_1st"/>
    <property type="match status" value="1"/>
</dbReference>
<feature type="domain" description="Metalloprotease TldD/E C-terminal" evidence="3">
    <location>
        <begin position="247"/>
        <end position="462"/>
    </location>
</feature>
<dbReference type="AlphaFoldDB" id="H6SQ55"/>
<evidence type="ECO:0000256" key="1">
    <source>
        <dbReference type="ARBA" id="ARBA00005836"/>
    </source>
</evidence>
<evidence type="ECO:0000259" key="4">
    <source>
        <dbReference type="Pfam" id="PF19290"/>
    </source>
</evidence>
<dbReference type="HOGENOM" id="CLU_026425_0_0_5"/>
<dbReference type="InterPro" id="IPR002510">
    <property type="entry name" value="Metalloprtase-TldD/E_N"/>
</dbReference>
<reference evidence="5 6" key="1">
    <citation type="submission" date="2012-02" db="EMBL/GenBank/DDBJ databases">
        <title>Shotgun genome sequence of Phaeospirillum photometricum DSM 122.</title>
        <authorList>
            <person name="Duquesne K."/>
            <person name="Sturgis J."/>
        </authorList>
    </citation>
    <scope>NUCLEOTIDE SEQUENCE [LARGE SCALE GENOMIC DNA]</scope>
    <source>
        <strain evidence="6">DSM122</strain>
    </source>
</reference>
<dbReference type="STRING" id="1150469.RSPPHO_02948"/>
<dbReference type="Pfam" id="PF19290">
    <property type="entry name" value="PmbA_TldD_2nd"/>
    <property type="match status" value="1"/>
</dbReference>
<dbReference type="GO" id="GO:0006508">
    <property type="term" value="P:proteolysis"/>
    <property type="evidence" value="ECO:0007669"/>
    <property type="project" value="InterPro"/>
</dbReference>
<dbReference type="InterPro" id="IPR047657">
    <property type="entry name" value="PmbA"/>
</dbReference>
<dbReference type="PATRIC" id="fig|1150469.3.peg.3327"/>
<dbReference type="InterPro" id="IPR036059">
    <property type="entry name" value="TldD/PmbA_sf"/>
</dbReference>
<dbReference type="InterPro" id="IPR045570">
    <property type="entry name" value="Metalloprtase-TldD/E_cen_dom"/>
</dbReference>
<comment type="similarity">
    <text evidence="1">Belongs to the peptidase U62 family.</text>
</comment>
<evidence type="ECO:0000259" key="2">
    <source>
        <dbReference type="Pfam" id="PF01523"/>
    </source>
</evidence>